<protein>
    <submittedName>
        <fullName evidence="1">Uncharacterized protein</fullName>
    </submittedName>
</protein>
<keyword evidence="2" id="KW-1185">Reference proteome</keyword>
<gene>
    <name evidence="1" type="ORF">L1987_78656</name>
</gene>
<proteinExistence type="predicted"/>
<name>A0ACB8ZCZ2_9ASTR</name>
<dbReference type="Proteomes" id="UP001056120">
    <property type="component" value="Linkage Group LG26"/>
</dbReference>
<comment type="caution">
    <text evidence="1">The sequence shown here is derived from an EMBL/GenBank/DDBJ whole genome shotgun (WGS) entry which is preliminary data.</text>
</comment>
<organism evidence="1 2">
    <name type="scientific">Smallanthus sonchifolius</name>
    <dbReference type="NCBI Taxonomy" id="185202"/>
    <lineage>
        <taxon>Eukaryota</taxon>
        <taxon>Viridiplantae</taxon>
        <taxon>Streptophyta</taxon>
        <taxon>Embryophyta</taxon>
        <taxon>Tracheophyta</taxon>
        <taxon>Spermatophyta</taxon>
        <taxon>Magnoliopsida</taxon>
        <taxon>eudicotyledons</taxon>
        <taxon>Gunneridae</taxon>
        <taxon>Pentapetalae</taxon>
        <taxon>asterids</taxon>
        <taxon>campanulids</taxon>
        <taxon>Asterales</taxon>
        <taxon>Asteraceae</taxon>
        <taxon>Asteroideae</taxon>
        <taxon>Heliantheae alliance</taxon>
        <taxon>Millerieae</taxon>
        <taxon>Smallanthus</taxon>
    </lineage>
</organism>
<reference evidence="2" key="1">
    <citation type="journal article" date="2022" name="Mol. Ecol. Resour.">
        <title>The genomes of chicory, endive, great burdock and yacon provide insights into Asteraceae palaeo-polyploidization history and plant inulin production.</title>
        <authorList>
            <person name="Fan W."/>
            <person name="Wang S."/>
            <person name="Wang H."/>
            <person name="Wang A."/>
            <person name="Jiang F."/>
            <person name="Liu H."/>
            <person name="Zhao H."/>
            <person name="Xu D."/>
            <person name="Zhang Y."/>
        </authorList>
    </citation>
    <scope>NUCLEOTIDE SEQUENCE [LARGE SCALE GENOMIC DNA]</scope>
    <source>
        <strain evidence="2">cv. Yunnan</strain>
    </source>
</reference>
<evidence type="ECO:0000313" key="2">
    <source>
        <dbReference type="Proteomes" id="UP001056120"/>
    </source>
</evidence>
<dbReference type="EMBL" id="CM042043">
    <property type="protein sequence ID" value="KAI3695657.1"/>
    <property type="molecule type" value="Genomic_DNA"/>
</dbReference>
<accession>A0ACB8ZCZ2</accession>
<evidence type="ECO:0000313" key="1">
    <source>
        <dbReference type="EMBL" id="KAI3695657.1"/>
    </source>
</evidence>
<reference evidence="1 2" key="2">
    <citation type="journal article" date="2022" name="Mol. Ecol. Resour.">
        <title>The genomes of chicory, endive, great burdock and yacon provide insights into Asteraceae paleo-polyploidization history and plant inulin production.</title>
        <authorList>
            <person name="Fan W."/>
            <person name="Wang S."/>
            <person name="Wang H."/>
            <person name="Wang A."/>
            <person name="Jiang F."/>
            <person name="Liu H."/>
            <person name="Zhao H."/>
            <person name="Xu D."/>
            <person name="Zhang Y."/>
        </authorList>
    </citation>
    <scope>NUCLEOTIDE SEQUENCE [LARGE SCALE GENOMIC DNA]</scope>
    <source>
        <strain evidence="2">cv. Yunnan</strain>
        <tissue evidence="1">Leaves</tissue>
    </source>
</reference>
<sequence>MATGERTFPNQGNSGYRGNYAPNSRGRGFGLYRGRGRNHRGRGRGQVPPYPSNWSHGQPSNWSNGGWSNGWNPPPSNYPAYPPSQSTQNWPGNPRNQHNPIHPPNQFPHAPAHSAQFAGNQVQAPFQPSAPTQPYEQSPAQGLVILISISAKRFSPPSAGNLVFLKLSTSQGIVYLLVLD</sequence>